<accession>A0AAE0NPK4</accession>
<evidence type="ECO:0000313" key="2">
    <source>
        <dbReference type="EMBL" id="KAK3385354.1"/>
    </source>
</evidence>
<name>A0AAE0NPK4_9PEZI</name>
<protein>
    <recommendedName>
        <fullName evidence="1">NodB homology domain-containing protein</fullName>
    </recommendedName>
</protein>
<reference evidence="2" key="1">
    <citation type="journal article" date="2023" name="Mol. Phylogenet. Evol.">
        <title>Genome-scale phylogeny and comparative genomics of the fungal order Sordariales.</title>
        <authorList>
            <person name="Hensen N."/>
            <person name="Bonometti L."/>
            <person name="Westerberg I."/>
            <person name="Brannstrom I.O."/>
            <person name="Guillou S."/>
            <person name="Cros-Aarteil S."/>
            <person name="Calhoun S."/>
            <person name="Haridas S."/>
            <person name="Kuo A."/>
            <person name="Mondo S."/>
            <person name="Pangilinan J."/>
            <person name="Riley R."/>
            <person name="LaButti K."/>
            <person name="Andreopoulos B."/>
            <person name="Lipzen A."/>
            <person name="Chen C."/>
            <person name="Yan M."/>
            <person name="Daum C."/>
            <person name="Ng V."/>
            <person name="Clum A."/>
            <person name="Steindorff A."/>
            <person name="Ohm R.A."/>
            <person name="Martin F."/>
            <person name="Silar P."/>
            <person name="Natvig D.O."/>
            <person name="Lalanne C."/>
            <person name="Gautier V."/>
            <person name="Ament-Velasquez S.L."/>
            <person name="Kruys A."/>
            <person name="Hutchinson M.I."/>
            <person name="Powell A.J."/>
            <person name="Barry K."/>
            <person name="Miller A.N."/>
            <person name="Grigoriev I.V."/>
            <person name="Debuchy R."/>
            <person name="Gladieux P."/>
            <person name="Hiltunen Thoren M."/>
            <person name="Johannesson H."/>
        </authorList>
    </citation>
    <scope>NUCLEOTIDE SEQUENCE</scope>
    <source>
        <strain evidence="2">CBS 232.78</strain>
    </source>
</reference>
<reference evidence="2" key="2">
    <citation type="submission" date="2023-06" db="EMBL/GenBank/DDBJ databases">
        <authorList>
            <consortium name="Lawrence Berkeley National Laboratory"/>
            <person name="Haridas S."/>
            <person name="Hensen N."/>
            <person name="Bonometti L."/>
            <person name="Westerberg I."/>
            <person name="Brannstrom I.O."/>
            <person name="Guillou S."/>
            <person name="Cros-Aarteil S."/>
            <person name="Calhoun S."/>
            <person name="Kuo A."/>
            <person name="Mondo S."/>
            <person name="Pangilinan J."/>
            <person name="Riley R."/>
            <person name="LaButti K."/>
            <person name="Andreopoulos B."/>
            <person name="Lipzen A."/>
            <person name="Chen C."/>
            <person name="Yanf M."/>
            <person name="Daum C."/>
            <person name="Ng V."/>
            <person name="Clum A."/>
            <person name="Steindorff A."/>
            <person name="Ohm R."/>
            <person name="Martin F."/>
            <person name="Silar P."/>
            <person name="Natvig D."/>
            <person name="Lalanne C."/>
            <person name="Gautier V."/>
            <person name="Ament-velasquez S.L."/>
            <person name="Kruys A."/>
            <person name="Hutchinson M.I."/>
            <person name="Powell A.J."/>
            <person name="Barry K."/>
            <person name="Miller A.N."/>
            <person name="Grigoriev I.V."/>
            <person name="Debuchy R."/>
            <person name="Gladieux P."/>
            <person name="Thoren M.H."/>
            <person name="Johannesson H."/>
        </authorList>
    </citation>
    <scope>NUCLEOTIDE SEQUENCE</scope>
    <source>
        <strain evidence="2">CBS 232.78</strain>
    </source>
</reference>
<dbReference type="SUPFAM" id="SSF88713">
    <property type="entry name" value="Glycoside hydrolase/deacetylase"/>
    <property type="match status" value="1"/>
</dbReference>
<dbReference type="GO" id="GO:0005975">
    <property type="term" value="P:carbohydrate metabolic process"/>
    <property type="evidence" value="ECO:0007669"/>
    <property type="project" value="InterPro"/>
</dbReference>
<evidence type="ECO:0000259" key="1">
    <source>
        <dbReference type="Pfam" id="PF01522"/>
    </source>
</evidence>
<dbReference type="EMBL" id="JAULSW010000004">
    <property type="protein sequence ID" value="KAK3385354.1"/>
    <property type="molecule type" value="Genomic_DNA"/>
</dbReference>
<dbReference type="InterPro" id="IPR002509">
    <property type="entry name" value="NODB_dom"/>
</dbReference>
<feature type="domain" description="NodB homology" evidence="1">
    <location>
        <begin position="51"/>
        <end position="155"/>
    </location>
</feature>
<dbReference type="Proteomes" id="UP001285441">
    <property type="component" value="Unassembled WGS sequence"/>
</dbReference>
<keyword evidence="3" id="KW-1185">Reference proteome</keyword>
<dbReference type="GO" id="GO:0016810">
    <property type="term" value="F:hydrolase activity, acting on carbon-nitrogen (but not peptide) bonds"/>
    <property type="evidence" value="ECO:0007669"/>
    <property type="project" value="InterPro"/>
</dbReference>
<comment type="caution">
    <text evidence="2">The sequence shown here is derived from an EMBL/GenBank/DDBJ whole genome shotgun (WGS) entry which is preliminary data.</text>
</comment>
<proteinExistence type="predicted"/>
<dbReference type="Pfam" id="PF01522">
    <property type="entry name" value="Polysacc_deac_1"/>
    <property type="match status" value="1"/>
</dbReference>
<gene>
    <name evidence="2" type="ORF">B0H63DRAFT_472774</name>
</gene>
<dbReference type="InterPro" id="IPR011330">
    <property type="entry name" value="Glyco_hydro/deAcase_b/a-brl"/>
</dbReference>
<organism evidence="2 3">
    <name type="scientific">Podospora didyma</name>
    <dbReference type="NCBI Taxonomy" id="330526"/>
    <lineage>
        <taxon>Eukaryota</taxon>
        <taxon>Fungi</taxon>
        <taxon>Dikarya</taxon>
        <taxon>Ascomycota</taxon>
        <taxon>Pezizomycotina</taxon>
        <taxon>Sordariomycetes</taxon>
        <taxon>Sordariomycetidae</taxon>
        <taxon>Sordariales</taxon>
        <taxon>Podosporaceae</taxon>
        <taxon>Podospora</taxon>
    </lineage>
</organism>
<dbReference type="PANTHER" id="PTHR47561">
    <property type="entry name" value="POLYSACCHARIDE DEACETYLASE FAMILY PROTEIN (AFU_ORTHOLOGUE AFUA_6G05030)"/>
    <property type="match status" value="1"/>
</dbReference>
<evidence type="ECO:0000313" key="3">
    <source>
        <dbReference type="Proteomes" id="UP001285441"/>
    </source>
</evidence>
<dbReference type="Gene3D" id="3.20.20.370">
    <property type="entry name" value="Glycoside hydrolase/deacetylase"/>
    <property type="match status" value="1"/>
</dbReference>
<dbReference type="PANTHER" id="PTHR47561:SF1">
    <property type="entry name" value="POLYSACCHARIDE DEACETYLASE FAMILY PROTEIN (AFU_ORTHOLOGUE AFUA_6G05030)"/>
    <property type="match status" value="1"/>
</dbReference>
<sequence>MDLPLPSSSPPWPGAAKAAVSITMDNLGEAQDVLNGTWGSRPIGTHPAVRDQLPRMLDLLARHNIHATYFTESWSLAVYPDAIADWQRRGHEVAWHGYQHEVWHKLSAEEEEENFAKSFAAAKEHGIAYKGFRPPGGTVHEGRTHALLSQHGVKYLSPLGDFGIGPEGIVVLPFEWRAVDAFYYMDKFAGIRKSHGESEAVLSPADFRAFLMARIDEVVRAGGYMSILFHPFLTTDDDKMVVMEDVLGRVAADPAIWCAPCDQVAEWVAGHSRNFGRKE</sequence>
<dbReference type="AlphaFoldDB" id="A0AAE0NPK4"/>